<reference evidence="1 2" key="1">
    <citation type="journal article" date="2016" name="Nat. Commun.">
        <title>Thousands of microbial genomes shed light on interconnected biogeochemical processes in an aquifer system.</title>
        <authorList>
            <person name="Anantharaman K."/>
            <person name="Brown C.T."/>
            <person name="Hug L.A."/>
            <person name="Sharon I."/>
            <person name="Castelle C.J."/>
            <person name="Probst A.J."/>
            <person name="Thomas B.C."/>
            <person name="Singh A."/>
            <person name="Wilkins M.J."/>
            <person name="Karaoz U."/>
            <person name="Brodie E.L."/>
            <person name="Williams K.H."/>
            <person name="Hubbard S.S."/>
            <person name="Banfield J.F."/>
        </authorList>
    </citation>
    <scope>NUCLEOTIDE SEQUENCE [LARGE SCALE GENOMIC DNA]</scope>
</reference>
<gene>
    <name evidence="1" type="ORF">A3B35_00725</name>
</gene>
<comment type="caution">
    <text evidence="1">The sequence shown here is derived from an EMBL/GenBank/DDBJ whole genome shotgun (WGS) entry which is preliminary data.</text>
</comment>
<evidence type="ECO:0000313" key="2">
    <source>
        <dbReference type="Proteomes" id="UP000177215"/>
    </source>
</evidence>
<dbReference type="STRING" id="1798515.A3B35_00725"/>
<evidence type="ECO:0000313" key="1">
    <source>
        <dbReference type="EMBL" id="OGG76807.1"/>
    </source>
</evidence>
<proteinExistence type="predicted"/>
<name>A0A1F6ET78_9BACT</name>
<sequence length="155" mass="17050">MQNVVIGDRKIQLREDVFIIPESVVVSDDGRSARGTCRFPSTVQTVADRVEHHAVPHANVVHGLDAAKYALYVLWNCAGILSHDTGMDFLVSNQNTNHPGILLANTELAFHAQLLSFKKGQSGKYRGLARIEISSKKGELLAEGSVQFVEVREKV</sequence>
<protein>
    <submittedName>
        <fullName evidence="1">Uncharacterized protein</fullName>
    </submittedName>
</protein>
<dbReference type="EMBL" id="MFMC01000038">
    <property type="protein sequence ID" value="OGG76807.1"/>
    <property type="molecule type" value="Genomic_DNA"/>
</dbReference>
<accession>A0A1F6ET78</accession>
<dbReference type="Proteomes" id="UP000177215">
    <property type="component" value="Unassembled WGS sequence"/>
</dbReference>
<dbReference type="AlphaFoldDB" id="A0A1F6ET78"/>
<organism evidence="1 2">
    <name type="scientific">Candidatus Kaiserbacteria bacterium RIFCSPLOWO2_01_FULL_54_24</name>
    <dbReference type="NCBI Taxonomy" id="1798515"/>
    <lineage>
        <taxon>Bacteria</taxon>
        <taxon>Candidatus Kaiseribacteriota</taxon>
    </lineage>
</organism>